<protein>
    <submittedName>
        <fullName evidence="4">DUF4880 domain-containing protein</fullName>
    </submittedName>
</protein>
<feature type="domain" description="FecR protein" evidence="2">
    <location>
        <begin position="139"/>
        <end position="231"/>
    </location>
</feature>
<dbReference type="InterPro" id="IPR012373">
    <property type="entry name" value="Ferrdict_sens_TM"/>
</dbReference>
<dbReference type="KEGG" id="pacs:FAZ98_25125"/>
<accession>A0A7Z2GNK9</accession>
<feature type="domain" description="FecR N-terminal" evidence="3">
    <location>
        <begin position="28"/>
        <end position="70"/>
    </location>
</feature>
<evidence type="ECO:0000256" key="1">
    <source>
        <dbReference type="SAM" id="Phobius"/>
    </source>
</evidence>
<evidence type="ECO:0000313" key="5">
    <source>
        <dbReference type="Proteomes" id="UP000433577"/>
    </source>
</evidence>
<dbReference type="PANTHER" id="PTHR30273:SF2">
    <property type="entry name" value="PROTEIN FECR"/>
    <property type="match status" value="1"/>
</dbReference>
<dbReference type="InterPro" id="IPR032623">
    <property type="entry name" value="FecR_N"/>
</dbReference>
<keyword evidence="1" id="KW-0472">Membrane</keyword>
<dbReference type="Pfam" id="PF04773">
    <property type="entry name" value="FecR"/>
    <property type="match status" value="1"/>
</dbReference>
<dbReference type="PANTHER" id="PTHR30273">
    <property type="entry name" value="PERIPLASMIC SIGNAL SENSOR AND SIGMA FACTOR ACTIVATOR FECR-RELATED"/>
    <property type="match status" value="1"/>
</dbReference>
<proteinExistence type="predicted"/>
<evidence type="ECO:0000259" key="3">
    <source>
        <dbReference type="Pfam" id="PF16220"/>
    </source>
</evidence>
<dbReference type="AlphaFoldDB" id="A0A7Z2GNK9"/>
<dbReference type="Pfam" id="PF16220">
    <property type="entry name" value="DUF4880"/>
    <property type="match status" value="1"/>
</dbReference>
<gene>
    <name evidence="4" type="ORF">FAZ98_25125</name>
</gene>
<dbReference type="EMBL" id="CP046915">
    <property type="protein sequence ID" value="QGZ65072.1"/>
    <property type="molecule type" value="Genomic_DNA"/>
</dbReference>
<evidence type="ECO:0000313" key="4">
    <source>
        <dbReference type="EMBL" id="QGZ65072.1"/>
    </source>
</evidence>
<evidence type="ECO:0000259" key="2">
    <source>
        <dbReference type="Pfam" id="PF04773"/>
    </source>
</evidence>
<dbReference type="Gene3D" id="2.60.120.1440">
    <property type="match status" value="1"/>
</dbReference>
<dbReference type="InterPro" id="IPR006860">
    <property type="entry name" value="FecR"/>
</dbReference>
<keyword evidence="5" id="KW-1185">Reference proteome</keyword>
<keyword evidence="1" id="KW-1133">Transmembrane helix</keyword>
<dbReference type="PIRSF" id="PIRSF018266">
    <property type="entry name" value="FecR"/>
    <property type="match status" value="1"/>
</dbReference>
<reference evidence="4 5" key="1">
    <citation type="submission" date="2019-12" db="EMBL/GenBank/DDBJ databases">
        <title>Paraburkholderia acidiphila 7Q-K02 sp. nov and Paraburkholderia acidisoli DHF22 sp. nov., two strains isolated from forest soil.</title>
        <authorList>
            <person name="Gao Z."/>
            <person name="Qiu L."/>
        </authorList>
    </citation>
    <scope>NUCLEOTIDE SEQUENCE [LARGE SCALE GENOMIC DNA]</scope>
    <source>
        <strain evidence="4 5">DHF22</strain>
    </source>
</reference>
<dbReference type="OrthoDB" id="1100567at2"/>
<organism evidence="4 5">
    <name type="scientific">Paraburkholderia acidisoli</name>
    <dbReference type="NCBI Taxonomy" id="2571748"/>
    <lineage>
        <taxon>Bacteria</taxon>
        <taxon>Pseudomonadati</taxon>
        <taxon>Pseudomonadota</taxon>
        <taxon>Betaproteobacteria</taxon>
        <taxon>Burkholderiales</taxon>
        <taxon>Burkholderiaceae</taxon>
        <taxon>Paraburkholderia</taxon>
    </lineage>
</organism>
<feature type="transmembrane region" description="Helical" evidence="1">
    <location>
        <begin position="105"/>
        <end position="123"/>
    </location>
</feature>
<dbReference type="Proteomes" id="UP000433577">
    <property type="component" value="Chromosome 3"/>
</dbReference>
<keyword evidence="1" id="KW-0812">Transmembrane</keyword>
<dbReference type="GO" id="GO:0016989">
    <property type="term" value="F:sigma factor antagonist activity"/>
    <property type="evidence" value="ECO:0007669"/>
    <property type="project" value="TreeGrafter"/>
</dbReference>
<name>A0A7Z2GNK9_9BURK</name>
<sequence>MRADRRRPGAGRVSALAPPPAVDFAALQAAADWYAALRADDATEAERRAWQSWLAADPAHARAWQHVEAVSERFAPLHDAGGPNAVLAGTRASRSALKQTGRRRALRSLASVAGVGLIAWFGLRRTALPQRVLALRADERTATGEQRELRLADGTRVWLDTASAIDIDYDDASRTVRLVEGQILVATAHDPQRRPFYVQTPYARLQALGTRFTVRLDPLRAQLDVFEGSVEIRTRAGRIERIAAGSQARFDADAIEAPLAADPAREAWIHGIVMANAVPLGELVDELARYRHGLIHVAPEVAQLSVIGVYPARDPDRALAMLADNLPIRVTHTLPWWTRITPR</sequence>